<keyword evidence="11" id="KW-1185">Reference proteome</keyword>
<dbReference type="PANTHER" id="PTHR11795">
    <property type="entry name" value="BRANCHED-CHAIN AMINO ACID TRANSPORT SYSTEM PERMEASE PROTEIN LIVH"/>
    <property type="match status" value="1"/>
</dbReference>
<keyword evidence="5" id="KW-0029">Amino-acid transport</keyword>
<dbReference type="EMBL" id="CABPSK010000001">
    <property type="protein sequence ID" value="VVD74142.1"/>
    <property type="molecule type" value="Genomic_DNA"/>
</dbReference>
<evidence type="ECO:0000256" key="6">
    <source>
        <dbReference type="ARBA" id="ARBA00022989"/>
    </source>
</evidence>
<dbReference type="PANTHER" id="PTHR11795:SF450">
    <property type="entry name" value="ABC TRANSPORTER PERMEASE PROTEIN"/>
    <property type="match status" value="1"/>
</dbReference>
<proteinExistence type="inferred from homology"/>
<feature type="transmembrane region" description="Helical" evidence="9">
    <location>
        <begin position="267"/>
        <end position="285"/>
    </location>
</feature>
<evidence type="ECO:0000256" key="9">
    <source>
        <dbReference type="SAM" id="Phobius"/>
    </source>
</evidence>
<feature type="transmembrane region" description="Helical" evidence="9">
    <location>
        <begin position="99"/>
        <end position="121"/>
    </location>
</feature>
<evidence type="ECO:0000256" key="5">
    <source>
        <dbReference type="ARBA" id="ARBA00022970"/>
    </source>
</evidence>
<keyword evidence="2" id="KW-0813">Transport</keyword>
<evidence type="ECO:0000256" key="2">
    <source>
        <dbReference type="ARBA" id="ARBA00022448"/>
    </source>
</evidence>
<dbReference type="InterPro" id="IPR052157">
    <property type="entry name" value="BCAA_transport_permease"/>
</dbReference>
<feature type="transmembrane region" description="Helical" evidence="9">
    <location>
        <begin position="41"/>
        <end position="58"/>
    </location>
</feature>
<evidence type="ECO:0000256" key="3">
    <source>
        <dbReference type="ARBA" id="ARBA00022475"/>
    </source>
</evidence>
<dbReference type="RefSeq" id="WP_150678140.1">
    <property type="nucleotide sequence ID" value="NZ_CABPSK010000001.1"/>
</dbReference>
<evidence type="ECO:0000256" key="7">
    <source>
        <dbReference type="ARBA" id="ARBA00023136"/>
    </source>
</evidence>
<organism evidence="10 11">
    <name type="scientific">Pandoraea pneumonica</name>
    <dbReference type="NCBI Taxonomy" id="2508299"/>
    <lineage>
        <taxon>Bacteria</taxon>
        <taxon>Pseudomonadati</taxon>
        <taxon>Pseudomonadota</taxon>
        <taxon>Betaproteobacteria</taxon>
        <taxon>Burkholderiales</taxon>
        <taxon>Burkholderiaceae</taxon>
        <taxon>Pandoraea</taxon>
    </lineage>
</organism>
<feature type="transmembrane region" description="Helical" evidence="9">
    <location>
        <begin position="228"/>
        <end position="255"/>
    </location>
</feature>
<evidence type="ECO:0000313" key="11">
    <source>
        <dbReference type="Proteomes" id="UP000366945"/>
    </source>
</evidence>
<sequence>MLNELAIIIVRGVGLGAIFSLIAMSMNIVYGATHILNFAQGNMFVLGGFLAVLLANWVTGVPVWLVLIVVAAIIIAFMLAAQGWITLLPLRHSVEQNSWLITTMAASIIISSVMLLSQGPWASSARSPIPPVALFGARTPAPYLGAIALAVFWYFALRWFLTRTLTGLAINALSQDIDAARAAGLRVRRLQLIAFGISGLMVGSAGFVAAPIVSIAADTGVRYVLNGFIAAILGGMGSNLGALIGGPLVGIVAMVATYQVGGEFQSLVSLALLVGVLLIRPEGIFGRAAGRRV</sequence>
<reference evidence="10 11" key="1">
    <citation type="submission" date="2019-08" db="EMBL/GenBank/DDBJ databases">
        <authorList>
            <person name="Peeters C."/>
        </authorList>
    </citation>
    <scope>NUCLEOTIDE SEQUENCE [LARGE SCALE GENOMIC DNA]</scope>
    <source>
        <strain evidence="10 11">LMG 31114</strain>
    </source>
</reference>
<feature type="transmembrane region" description="Helical" evidence="9">
    <location>
        <begin position="192"/>
        <end position="216"/>
    </location>
</feature>
<dbReference type="AlphaFoldDB" id="A0A5E4SHA3"/>
<protein>
    <submittedName>
        <fullName evidence="10">ABC transporter permease</fullName>
    </submittedName>
</protein>
<dbReference type="GeneID" id="300402828"/>
<dbReference type="GO" id="GO:0005886">
    <property type="term" value="C:plasma membrane"/>
    <property type="evidence" value="ECO:0007669"/>
    <property type="project" value="UniProtKB-SubCell"/>
</dbReference>
<evidence type="ECO:0000256" key="8">
    <source>
        <dbReference type="ARBA" id="ARBA00037998"/>
    </source>
</evidence>
<dbReference type="GO" id="GO:0022857">
    <property type="term" value="F:transmembrane transporter activity"/>
    <property type="evidence" value="ECO:0007669"/>
    <property type="project" value="InterPro"/>
</dbReference>
<name>A0A5E4SHA3_9BURK</name>
<accession>A0A5E4SHA3</accession>
<dbReference type="CDD" id="cd06582">
    <property type="entry name" value="TM_PBP1_LivH_like"/>
    <property type="match status" value="1"/>
</dbReference>
<dbReference type="Pfam" id="PF02653">
    <property type="entry name" value="BPD_transp_2"/>
    <property type="match status" value="1"/>
</dbReference>
<feature type="transmembrane region" description="Helical" evidence="9">
    <location>
        <begin position="6"/>
        <end position="29"/>
    </location>
</feature>
<comment type="similarity">
    <text evidence="8">Belongs to the binding-protein-dependent transport system permease family. LivHM subfamily.</text>
</comment>
<keyword evidence="3" id="KW-1003">Cell membrane</keyword>
<evidence type="ECO:0000313" key="10">
    <source>
        <dbReference type="EMBL" id="VVD74142.1"/>
    </source>
</evidence>
<dbReference type="OrthoDB" id="25113at2"/>
<dbReference type="Proteomes" id="UP000366945">
    <property type="component" value="Unassembled WGS sequence"/>
</dbReference>
<keyword evidence="7 9" id="KW-0472">Membrane</keyword>
<evidence type="ECO:0000256" key="1">
    <source>
        <dbReference type="ARBA" id="ARBA00004651"/>
    </source>
</evidence>
<feature type="transmembrane region" description="Helical" evidence="9">
    <location>
        <begin position="64"/>
        <end position="87"/>
    </location>
</feature>
<dbReference type="InterPro" id="IPR001851">
    <property type="entry name" value="ABC_transp_permease"/>
</dbReference>
<feature type="transmembrane region" description="Helical" evidence="9">
    <location>
        <begin position="141"/>
        <end position="161"/>
    </location>
</feature>
<gene>
    <name evidence="10" type="ORF">PPN31114_00769</name>
</gene>
<evidence type="ECO:0000256" key="4">
    <source>
        <dbReference type="ARBA" id="ARBA00022692"/>
    </source>
</evidence>
<comment type="subcellular location">
    <subcellularLocation>
        <location evidence="1">Cell membrane</location>
        <topology evidence="1">Multi-pass membrane protein</topology>
    </subcellularLocation>
</comment>
<keyword evidence="4 9" id="KW-0812">Transmembrane</keyword>
<dbReference type="GO" id="GO:0006865">
    <property type="term" value="P:amino acid transport"/>
    <property type="evidence" value="ECO:0007669"/>
    <property type="project" value="UniProtKB-KW"/>
</dbReference>
<keyword evidence="6 9" id="KW-1133">Transmembrane helix</keyword>